<protein>
    <recommendedName>
        <fullName evidence="4">DegV family protein</fullName>
    </recommendedName>
</protein>
<dbReference type="SUPFAM" id="SSF82549">
    <property type="entry name" value="DAK1/DegV-like"/>
    <property type="match status" value="1"/>
</dbReference>
<dbReference type="OrthoDB" id="9780216at2"/>
<dbReference type="EMBL" id="JRMW01000044">
    <property type="protein sequence ID" value="KGF02879.1"/>
    <property type="molecule type" value="Genomic_DNA"/>
</dbReference>
<gene>
    <name evidence="2" type="ORF">HMPREF1630_09400</name>
</gene>
<dbReference type="PANTHER" id="PTHR33434:SF2">
    <property type="entry name" value="FATTY ACID-BINDING PROTEIN TM_1468"/>
    <property type="match status" value="1"/>
</dbReference>
<dbReference type="eggNOG" id="COG1307">
    <property type="taxonomic scope" value="Bacteria"/>
</dbReference>
<comment type="caution">
    <text evidence="2">The sequence shown here is derived from an EMBL/GenBank/DDBJ whole genome shotgun (WGS) entry which is preliminary data.</text>
</comment>
<dbReference type="Proteomes" id="UP000029579">
    <property type="component" value="Unassembled WGS sequence"/>
</dbReference>
<dbReference type="InterPro" id="IPR003797">
    <property type="entry name" value="DegV"/>
</dbReference>
<accession>A0A095Z328</accession>
<dbReference type="Pfam" id="PF02645">
    <property type="entry name" value="DegV"/>
    <property type="match status" value="1"/>
</dbReference>
<evidence type="ECO:0008006" key="4">
    <source>
        <dbReference type="Google" id="ProtNLM"/>
    </source>
</evidence>
<dbReference type="InterPro" id="IPR050270">
    <property type="entry name" value="DegV_domain_contain"/>
</dbReference>
<dbReference type="GO" id="GO:0008289">
    <property type="term" value="F:lipid binding"/>
    <property type="evidence" value="ECO:0007669"/>
    <property type="project" value="UniProtKB-KW"/>
</dbReference>
<dbReference type="NCBIfam" id="TIGR00762">
    <property type="entry name" value="DegV"/>
    <property type="match status" value="1"/>
</dbReference>
<dbReference type="Gene3D" id="3.30.1180.10">
    <property type="match status" value="1"/>
</dbReference>
<dbReference type="PANTHER" id="PTHR33434">
    <property type="entry name" value="DEGV DOMAIN-CONTAINING PROTEIN DR_1986-RELATED"/>
    <property type="match status" value="1"/>
</dbReference>
<proteinExistence type="predicted"/>
<keyword evidence="1" id="KW-0446">Lipid-binding</keyword>
<evidence type="ECO:0000313" key="3">
    <source>
        <dbReference type="Proteomes" id="UP000029579"/>
    </source>
</evidence>
<dbReference type="Gene3D" id="3.40.50.10170">
    <property type="match status" value="1"/>
</dbReference>
<organism evidence="2 3">
    <name type="scientific">Anaerococcus lactolyticus S7-1-13</name>
    <dbReference type="NCBI Taxonomy" id="1284686"/>
    <lineage>
        <taxon>Bacteria</taxon>
        <taxon>Bacillati</taxon>
        <taxon>Bacillota</taxon>
        <taxon>Tissierellia</taxon>
        <taxon>Tissierellales</taxon>
        <taxon>Peptoniphilaceae</taxon>
        <taxon>Anaerococcus</taxon>
    </lineage>
</organism>
<name>A0A095Z328_9FIRM</name>
<dbReference type="AlphaFoldDB" id="A0A095Z328"/>
<dbReference type="InterPro" id="IPR043168">
    <property type="entry name" value="DegV_C"/>
</dbReference>
<dbReference type="RefSeq" id="WP_004826524.1">
    <property type="nucleotide sequence ID" value="NZ_JRMW01000044.1"/>
</dbReference>
<evidence type="ECO:0000313" key="2">
    <source>
        <dbReference type="EMBL" id="KGF02879.1"/>
    </source>
</evidence>
<evidence type="ECO:0000256" key="1">
    <source>
        <dbReference type="ARBA" id="ARBA00023121"/>
    </source>
</evidence>
<sequence>MEKIAILVDSGSDLSLDYIGKEGFYYLPLYVNLDGKFLKDRIDISPEDFYEWIKTNNKLPKTSMPSPGDINELLEKIRDDGYDRVICINIGSKFSGTYNACKLAEVEGIEVYAFNTGNLTLAQGFFATYAKKLIDDGFAFEEITKKLEEKIEDSKVFFTIATFKYIVEGGRVPKTFGKIGDALSVKPIIKTVPPEGGFAIEKIVRGEKKTLSQLEKIIRKKLEGVKDYYFFISEGDYKEGHEKLKESLKDIIENAQIYREGQISPTLGANTGPGLVGVGFFILD</sequence>
<reference evidence="2 3" key="1">
    <citation type="submission" date="2014-07" db="EMBL/GenBank/DDBJ databases">
        <authorList>
            <person name="McCorrison J."/>
            <person name="Sanka R."/>
            <person name="Torralba M."/>
            <person name="Gillis M."/>
            <person name="Haft D.H."/>
            <person name="Methe B."/>
            <person name="Sutton G."/>
            <person name="Nelson K.E."/>
        </authorList>
    </citation>
    <scope>NUCLEOTIDE SEQUENCE [LARGE SCALE GENOMIC DNA]</scope>
    <source>
        <strain evidence="2 3">S7-1-13</strain>
    </source>
</reference>
<dbReference type="PROSITE" id="PS51482">
    <property type="entry name" value="DEGV"/>
    <property type="match status" value="1"/>
</dbReference>